<proteinExistence type="predicted"/>
<protein>
    <submittedName>
        <fullName evidence="1">Uncharacterized protein</fullName>
    </submittedName>
</protein>
<accession>A0ACB7T351</accession>
<keyword evidence="2" id="KW-1185">Reference proteome</keyword>
<organism evidence="1 2">
    <name type="scientific">Hyalomma asiaticum</name>
    <name type="common">Tick</name>
    <dbReference type="NCBI Taxonomy" id="266040"/>
    <lineage>
        <taxon>Eukaryota</taxon>
        <taxon>Metazoa</taxon>
        <taxon>Ecdysozoa</taxon>
        <taxon>Arthropoda</taxon>
        <taxon>Chelicerata</taxon>
        <taxon>Arachnida</taxon>
        <taxon>Acari</taxon>
        <taxon>Parasitiformes</taxon>
        <taxon>Ixodida</taxon>
        <taxon>Ixodoidea</taxon>
        <taxon>Ixodidae</taxon>
        <taxon>Hyalomminae</taxon>
        <taxon>Hyalomma</taxon>
    </lineage>
</organism>
<comment type="caution">
    <text evidence="1">The sequence shown here is derived from an EMBL/GenBank/DDBJ whole genome shotgun (WGS) entry which is preliminary data.</text>
</comment>
<evidence type="ECO:0000313" key="1">
    <source>
        <dbReference type="EMBL" id="KAH6939339.1"/>
    </source>
</evidence>
<dbReference type="EMBL" id="CM023482">
    <property type="protein sequence ID" value="KAH6939339.1"/>
    <property type="molecule type" value="Genomic_DNA"/>
</dbReference>
<evidence type="ECO:0000313" key="2">
    <source>
        <dbReference type="Proteomes" id="UP000821845"/>
    </source>
</evidence>
<gene>
    <name evidence="1" type="ORF">HPB50_017276</name>
</gene>
<dbReference type="Proteomes" id="UP000821845">
    <property type="component" value="Chromosome 2"/>
</dbReference>
<sequence>MRGVASLSSRPTAAPPLAVSPMTKAAKRRAPAKEARDRRRALLCGEARSSGRGTATASSGTERVSRHTAINVCGRRRGVPPWSWLRGGKQDVASPVSS</sequence>
<name>A0ACB7T351_HYAAI</name>
<reference evidence="1" key="1">
    <citation type="submission" date="2020-05" db="EMBL/GenBank/DDBJ databases">
        <title>Large-scale comparative analyses of tick genomes elucidate their genetic diversity and vector capacities.</title>
        <authorList>
            <person name="Jia N."/>
            <person name="Wang J."/>
            <person name="Shi W."/>
            <person name="Du L."/>
            <person name="Sun Y."/>
            <person name="Zhan W."/>
            <person name="Jiang J."/>
            <person name="Wang Q."/>
            <person name="Zhang B."/>
            <person name="Ji P."/>
            <person name="Sakyi L.B."/>
            <person name="Cui X."/>
            <person name="Yuan T."/>
            <person name="Jiang B."/>
            <person name="Yang W."/>
            <person name="Lam T.T.-Y."/>
            <person name="Chang Q."/>
            <person name="Ding S."/>
            <person name="Wang X."/>
            <person name="Zhu J."/>
            <person name="Ruan X."/>
            <person name="Zhao L."/>
            <person name="Wei J."/>
            <person name="Que T."/>
            <person name="Du C."/>
            <person name="Cheng J."/>
            <person name="Dai P."/>
            <person name="Han X."/>
            <person name="Huang E."/>
            <person name="Gao Y."/>
            <person name="Liu J."/>
            <person name="Shao H."/>
            <person name="Ye R."/>
            <person name="Li L."/>
            <person name="Wei W."/>
            <person name="Wang X."/>
            <person name="Wang C."/>
            <person name="Yang T."/>
            <person name="Huo Q."/>
            <person name="Li W."/>
            <person name="Guo W."/>
            <person name="Chen H."/>
            <person name="Zhou L."/>
            <person name="Ni X."/>
            <person name="Tian J."/>
            <person name="Zhou Y."/>
            <person name="Sheng Y."/>
            <person name="Liu T."/>
            <person name="Pan Y."/>
            <person name="Xia L."/>
            <person name="Li J."/>
            <person name="Zhao F."/>
            <person name="Cao W."/>
        </authorList>
    </citation>
    <scope>NUCLEOTIDE SEQUENCE</scope>
    <source>
        <strain evidence="1">Hyas-2018</strain>
    </source>
</reference>